<dbReference type="NCBIfam" id="NF040941">
    <property type="entry name" value="GGGWT_bact"/>
    <property type="match status" value="1"/>
</dbReference>
<gene>
    <name evidence="1" type="ORF">UFOPK3670_00991</name>
    <name evidence="2" type="ORF">UFOPK4308_00931</name>
</gene>
<dbReference type="EMBL" id="CAFBQL010000006">
    <property type="protein sequence ID" value="CAB5059595.1"/>
    <property type="molecule type" value="Genomic_DNA"/>
</dbReference>
<protein>
    <submittedName>
        <fullName evidence="1">Unannotated protein</fullName>
    </submittedName>
</protein>
<organism evidence="1">
    <name type="scientific">freshwater metagenome</name>
    <dbReference type="NCBI Taxonomy" id="449393"/>
    <lineage>
        <taxon>unclassified sequences</taxon>
        <taxon>metagenomes</taxon>
        <taxon>ecological metagenomes</taxon>
    </lineage>
</organism>
<accession>A0A6J7I6Q2</accession>
<sequence length="190" mass="21069">MKWISLADVSCGMPFQIYADMDRDGGGWTLILANTANLWSYDQAQSINSVSAPSDPTDLTELGGKYSILSYADYIKKSATGFQYRMEASSYDAAGGIWTANQPYSFVSTSSTNTDITLDSQFGSWSYSDSGLEERMPYLVNSPQALLTTSYLASVSWWGTLIQADSWDVGPGPWIELIDARPAILWYWVR</sequence>
<dbReference type="AlphaFoldDB" id="A0A6J7I6Q2"/>
<evidence type="ECO:0000313" key="2">
    <source>
        <dbReference type="EMBL" id="CAB5059595.1"/>
    </source>
</evidence>
<reference evidence="1" key="1">
    <citation type="submission" date="2020-05" db="EMBL/GenBank/DDBJ databases">
        <authorList>
            <person name="Chiriac C."/>
            <person name="Salcher M."/>
            <person name="Ghai R."/>
            <person name="Kavagutti S V."/>
        </authorList>
    </citation>
    <scope>NUCLEOTIDE SEQUENCE</scope>
</reference>
<dbReference type="EMBL" id="CAFBMV010000006">
    <property type="protein sequence ID" value="CAB4926206.1"/>
    <property type="molecule type" value="Genomic_DNA"/>
</dbReference>
<dbReference type="InterPro" id="IPR036056">
    <property type="entry name" value="Fibrinogen-like_C"/>
</dbReference>
<name>A0A6J7I6Q2_9ZZZZ</name>
<evidence type="ECO:0000313" key="1">
    <source>
        <dbReference type="EMBL" id="CAB4926206.1"/>
    </source>
</evidence>
<dbReference type="SUPFAM" id="SSF56496">
    <property type="entry name" value="Fibrinogen C-terminal domain-like"/>
    <property type="match status" value="1"/>
</dbReference>
<proteinExistence type="predicted"/>